<dbReference type="Proteomes" id="UP001500051">
    <property type="component" value="Unassembled WGS sequence"/>
</dbReference>
<organism evidence="4 5">
    <name type="scientific">Microlunatus aurantiacus</name>
    <dbReference type="NCBI Taxonomy" id="446786"/>
    <lineage>
        <taxon>Bacteria</taxon>
        <taxon>Bacillati</taxon>
        <taxon>Actinomycetota</taxon>
        <taxon>Actinomycetes</taxon>
        <taxon>Propionibacteriales</taxon>
        <taxon>Propionibacteriaceae</taxon>
        <taxon>Microlunatus</taxon>
    </lineage>
</organism>
<dbReference type="InterPro" id="IPR015797">
    <property type="entry name" value="NUDIX_hydrolase-like_dom_sf"/>
</dbReference>
<dbReference type="PROSITE" id="PS51462">
    <property type="entry name" value="NUDIX"/>
    <property type="match status" value="1"/>
</dbReference>
<name>A0ABP7DER3_9ACTN</name>
<accession>A0ABP7DER3</accession>
<keyword evidence="5" id="KW-1185">Reference proteome</keyword>
<sequence>MIRVTKTRFRTAVAVYGILRAGTCVLLMRRAGSGYHDGELSLPAGRLDGGEDVRTALVRELAEELVIAVNPDDCRLSATAHRAPEHADDDEYVDFFFTIDRWIGTPAIGEPTKCTELVWADPQQLPPDVIDYVRRALQACDQGEPLVLAGWDTRSP</sequence>
<comment type="cofactor">
    <cofactor evidence="1">
        <name>Mg(2+)</name>
        <dbReference type="ChEBI" id="CHEBI:18420"/>
    </cofactor>
</comment>
<evidence type="ECO:0000259" key="3">
    <source>
        <dbReference type="PROSITE" id="PS51462"/>
    </source>
</evidence>
<evidence type="ECO:0000256" key="1">
    <source>
        <dbReference type="ARBA" id="ARBA00001946"/>
    </source>
</evidence>
<evidence type="ECO:0000256" key="2">
    <source>
        <dbReference type="ARBA" id="ARBA00022801"/>
    </source>
</evidence>
<dbReference type="SUPFAM" id="SSF55811">
    <property type="entry name" value="Nudix"/>
    <property type="match status" value="1"/>
</dbReference>
<proteinExistence type="predicted"/>
<dbReference type="Gene3D" id="3.90.79.10">
    <property type="entry name" value="Nucleoside Triphosphate Pyrophosphohydrolase"/>
    <property type="match status" value="1"/>
</dbReference>
<dbReference type="PANTHER" id="PTHR43046">
    <property type="entry name" value="GDP-MANNOSE MANNOSYL HYDROLASE"/>
    <property type="match status" value="1"/>
</dbReference>
<dbReference type="EMBL" id="BAAAYX010000004">
    <property type="protein sequence ID" value="GAA3703342.1"/>
    <property type="molecule type" value="Genomic_DNA"/>
</dbReference>
<evidence type="ECO:0000313" key="5">
    <source>
        <dbReference type="Proteomes" id="UP001500051"/>
    </source>
</evidence>
<evidence type="ECO:0000313" key="4">
    <source>
        <dbReference type="EMBL" id="GAA3703342.1"/>
    </source>
</evidence>
<gene>
    <name evidence="4" type="ORF">GCM10022204_20750</name>
</gene>
<comment type="caution">
    <text evidence="4">The sequence shown here is derived from an EMBL/GenBank/DDBJ whole genome shotgun (WGS) entry which is preliminary data.</text>
</comment>
<dbReference type="PANTHER" id="PTHR43046:SF16">
    <property type="entry name" value="ADP-RIBOSE PYROPHOSPHATASE YJHB-RELATED"/>
    <property type="match status" value="1"/>
</dbReference>
<keyword evidence="2" id="KW-0378">Hydrolase</keyword>
<dbReference type="InterPro" id="IPR000086">
    <property type="entry name" value="NUDIX_hydrolase_dom"/>
</dbReference>
<reference evidence="5" key="1">
    <citation type="journal article" date="2019" name="Int. J. Syst. Evol. Microbiol.">
        <title>The Global Catalogue of Microorganisms (GCM) 10K type strain sequencing project: providing services to taxonomists for standard genome sequencing and annotation.</title>
        <authorList>
            <consortium name="The Broad Institute Genomics Platform"/>
            <consortium name="The Broad Institute Genome Sequencing Center for Infectious Disease"/>
            <person name="Wu L."/>
            <person name="Ma J."/>
        </authorList>
    </citation>
    <scope>NUCLEOTIDE SEQUENCE [LARGE SCALE GENOMIC DNA]</scope>
    <source>
        <strain evidence="5">JCM 16548</strain>
    </source>
</reference>
<feature type="domain" description="Nudix hydrolase" evidence="3">
    <location>
        <begin position="8"/>
        <end position="142"/>
    </location>
</feature>
<protein>
    <recommendedName>
        <fullName evidence="3">Nudix hydrolase domain-containing protein</fullName>
    </recommendedName>
</protein>
<dbReference type="Pfam" id="PF00293">
    <property type="entry name" value="NUDIX"/>
    <property type="match status" value="1"/>
</dbReference>